<keyword evidence="3 5" id="KW-0238">DNA-binding</keyword>
<dbReference type="PROSITE" id="PS51898">
    <property type="entry name" value="TYR_RECOMBINASE"/>
    <property type="match status" value="1"/>
</dbReference>
<dbReference type="PROSITE" id="PS51900">
    <property type="entry name" value="CB"/>
    <property type="match status" value="1"/>
</dbReference>
<organism evidence="8 9">
    <name type="scientific">Paenibacillus tianjinensis</name>
    <dbReference type="NCBI Taxonomy" id="2810347"/>
    <lineage>
        <taxon>Bacteria</taxon>
        <taxon>Bacillati</taxon>
        <taxon>Bacillota</taxon>
        <taxon>Bacilli</taxon>
        <taxon>Bacillales</taxon>
        <taxon>Paenibacillaceae</taxon>
        <taxon>Paenibacillus</taxon>
    </lineage>
</organism>
<keyword evidence="2" id="KW-0229">DNA integration</keyword>
<evidence type="ECO:0000313" key="9">
    <source>
        <dbReference type="Proteomes" id="UP000663452"/>
    </source>
</evidence>
<dbReference type="PANTHER" id="PTHR30349:SF64">
    <property type="entry name" value="PROPHAGE INTEGRASE INTD-RELATED"/>
    <property type="match status" value="1"/>
</dbReference>
<feature type="domain" description="Tyr recombinase" evidence="6">
    <location>
        <begin position="123"/>
        <end position="302"/>
    </location>
</feature>
<evidence type="ECO:0000313" key="8">
    <source>
        <dbReference type="EMBL" id="QSF43288.1"/>
    </source>
</evidence>
<dbReference type="InterPro" id="IPR011010">
    <property type="entry name" value="DNA_brk_join_enz"/>
</dbReference>
<dbReference type="InterPro" id="IPR044068">
    <property type="entry name" value="CB"/>
</dbReference>
<proteinExistence type="inferred from homology"/>
<dbReference type="PANTHER" id="PTHR30349">
    <property type="entry name" value="PHAGE INTEGRASE-RELATED"/>
    <property type="match status" value="1"/>
</dbReference>
<comment type="similarity">
    <text evidence="1">Belongs to the 'phage' integrase family.</text>
</comment>
<protein>
    <submittedName>
        <fullName evidence="8">Tyrosine-type recombinase/integrase</fullName>
    </submittedName>
</protein>
<evidence type="ECO:0000259" key="7">
    <source>
        <dbReference type="PROSITE" id="PS51900"/>
    </source>
</evidence>
<evidence type="ECO:0000256" key="3">
    <source>
        <dbReference type="ARBA" id="ARBA00023125"/>
    </source>
</evidence>
<dbReference type="RefSeq" id="WP_206100926.1">
    <property type="nucleotide sequence ID" value="NZ_CP070969.1"/>
</dbReference>
<dbReference type="Pfam" id="PF00589">
    <property type="entry name" value="Phage_integrase"/>
    <property type="match status" value="1"/>
</dbReference>
<evidence type="ECO:0000256" key="5">
    <source>
        <dbReference type="PROSITE-ProRule" id="PRU01248"/>
    </source>
</evidence>
<dbReference type="EMBL" id="CP070969">
    <property type="protein sequence ID" value="QSF43288.1"/>
    <property type="molecule type" value="Genomic_DNA"/>
</dbReference>
<dbReference type="CDD" id="cd00397">
    <property type="entry name" value="DNA_BRE_C"/>
    <property type="match status" value="1"/>
</dbReference>
<dbReference type="Gene3D" id="1.10.150.130">
    <property type="match status" value="1"/>
</dbReference>
<accession>A0ABX7L998</accession>
<feature type="domain" description="Core-binding (CB)" evidence="7">
    <location>
        <begin position="14"/>
        <end position="102"/>
    </location>
</feature>
<dbReference type="InterPro" id="IPR004107">
    <property type="entry name" value="Integrase_SAM-like_N"/>
</dbReference>
<sequence length="348" mass="40075">MDAATNNVVGLQVGSVWEDIQTFLGDHATKSKYTYDNYLNSLRKFFMWYRGKELNALTISDLEIRNADVLRFRNHLINDYDLENSTINNRIAAISSLYNFLEINSYNVNSKVVTLTNLVENENTAGKLYYQEAELMSELVLTQKKGIEKSALIEMAYVTSLRKGTLLNLSWNDIKKNPTLDYYEVTVIGKGNKRHTIAIKVELFNKLCEIKEQPYYKKFDAAKQNKIFNLSTRTIQDMMNELKKEIGIDPDRNIVFHSFRNVASYFGTLEELQQQLGHADINTTKKHYRHANTNLSNMISMRIGDKVDFSVFEALSKEQLIHLVSDLDIGTLLSLKKRAEVMNINTSH</sequence>
<evidence type="ECO:0000256" key="1">
    <source>
        <dbReference type="ARBA" id="ARBA00008857"/>
    </source>
</evidence>
<dbReference type="InterPro" id="IPR002104">
    <property type="entry name" value="Integrase_catalytic"/>
</dbReference>
<dbReference type="Gene3D" id="1.10.443.10">
    <property type="entry name" value="Intergrase catalytic core"/>
    <property type="match status" value="1"/>
</dbReference>
<evidence type="ECO:0000256" key="4">
    <source>
        <dbReference type="ARBA" id="ARBA00023172"/>
    </source>
</evidence>
<keyword evidence="4" id="KW-0233">DNA recombination</keyword>
<gene>
    <name evidence="8" type="ORF">JRJ22_18650</name>
</gene>
<dbReference type="InterPro" id="IPR010998">
    <property type="entry name" value="Integrase_recombinase_N"/>
</dbReference>
<dbReference type="Proteomes" id="UP000663452">
    <property type="component" value="Chromosome"/>
</dbReference>
<dbReference type="Pfam" id="PF13495">
    <property type="entry name" value="Phage_int_SAM_4"/>
    <property type="match status" value="1"/>
</dbReference>
<keyword evidence="9" id="KW-1185">Reference proteome</keyword>
<evidence type="ECO:0000256" key="2">
    <source>
        <dbReference type="ARBA" id="ARBA00022908"/>
    </source>
</evidence>
<dbReference type="InterPro" id="IPR013762">
    <property type="entry name" value="Integrase-like_cat_sf"/>
</dbReference>
<name>A0ABX7L998_9BACL</name>
<reference evidence="8 9" key="1">
    <citation type="submission" date="2021-02" db="EMBL/GenBank/DDBJ databases">
        <title>Paenibacillus tianjinensis sp. nov.</title>
        <authorList>
            <person name="Liu H."/>
        </authorList>
    </citation>
    <scope>NUCLEOTIDE SEQUENCE [LARGE SCALE GENOMIC DNA]</scope>
    <source>
        <strain evidence="8 9">TB2019</strain>
    </source>
</reference>
<dbReference type="InterPro" id="IPR050090">
    <property type="entry name" value="Tyrosine_recombinase_XerCD"/>
</dbReference>
<dbReference type="SUPFAM" id="SSF56349">
    <property type="entry name" value="DNA breaking-rejoining enzymes"/>
    <property type="match status" value="1"/>
</dbReference>
<evidence type="ECO:0000259" key="6">
    <source>
        <dbReference type="PROSITE" id="PS51898"/>
    </source>
</evidence>